<dbReference type="PROSITE" id="PS00036">
    <property type="entry name" value="BZIP_BASIC"/>
    <property type="match status" value="1"/>
</dbReference>
<feature type="compositionally biased region" description="Acidic residues" evidence="4">
    <location>
        <begin position="537"/>
        <end position="548"/>
    </location>
</feature>
<organism evidence="6 7">
    <name type="scientific">Linnemannia gamsii</name>
    <dbReference type="NCBI Taxonomy" id="64522"/>
    <lineage>
        <taxon>Eukaryota</taxon>
        <taxon>Fungi</taxon>
        <taxon>Fungi incertae sedis</taxon>
        <taxon>Mucoromycota</taxon>
        <taxon>Mortierellomycotina</taxon>
        <taxon>Mortierellomycetes</taxon>
        <taxon>Mortierellales</taxon>
        <taxon>Mortierellaceae</taxon>
        <taxon>Linnemannia</taxon>
    </lineage>
</organism>
<dbReference type="Pfam" id="PF00170">
    <property type="entry name" value="bZIP_1"/>
    <property type="match status" value="1"/>
</dbReference>
<dbReference type="EMBL" id="JAAAIM010000438">
    <property type="protein sequence ID" value="KAG0288054.1"/>
    <property type="molecule type" value="Genomic_DNA"/>
</dbReference>
<feature type="region of interest" description="Disordered" evidence="4">
    <location>
        <begin position="26"/>
        <end position="53"/>
    </location>
</feature>
<sequence>MLQSLMVYPNDNDFLHMASILDDNVNTDHHHNHHNHHQIESYMTTSSTSASSSPIQDYLMAPTYQHPQQQHPNQRQHQLQFPIVPVMPSMVAAAAAATAAAAAASHSTPPSPSYSIIKTEEVQTQQRMDYLMFPANFDLPSSTTTTATSVSSTSPQMQQQRMTPYDASFIQQRQHHQQQQQQHAQQLRLQHQRVLEQQQQQQQQQHQHQMVFDAPTHSTASTMSIPTTNTMMSTMPAANAPTTTPFFHPSNIAYMPAAHPAAPKRKREESGQSLPRQTSPQLLDNTTTTVMTTPSVSSDEPSRSTSPSLVTLPKKISSPSSRPSTSSRLDKVKATRSTKVTKFASSPTLSSSSIASTSSALFPSATDMLVSTTSSAQDSKATRASAKKSTPKKAQSESRETSPIAATDSASSASPATANGINGTGNITHPRRAAQNRAAQRTFRNRRKAYIKELEQKVEEMDQTRNLMDAIQRENQEVWRRLQVLEAMASQNGLQVPAFPALTPFSTHLINDTNTANVNGMMMMTSHSSNPMMGSSNEEDEDEDEDMSDSYAHPAYPLLHQRQHPHHQQL</sequence>
<dbReference type="CDD" id="cd14688">
    <property type="entry name" value="bZIP_YAP"/>
    <property type="match status" value="1"/>
</dbReference>
<gene>
    <name evidence="6" type="ORF">BGZ96_008110</name>
</gene>
<evidence type="ECO:0000256" key="3">
    <source>
        <dbReference type="SAM" id="Coils"/>
    </source>
</evidence>
<feature type="region of interest" description="Disordered" evidence="4">
    <location>
        <begin position="527"/>
        <end position="570"/>
    </location>
</feature>
<name>A0ABQ7JZZ2_9FUNG</name>
<feature type="compositionally biased region" description="Low complexity" evidence="4">
    <location>
        <begin position="343"/>
        <end position="356"/>
    </location>
</feature>
<dbReference type="SUPFAM" id="SSF57959">
    <property type="entry name" value="Leucine zipper domain"/>
    <property type="match status" value="1"/>
</dbReference>
<evidence type="ECO:0000256" key="4">
    <source>
        <dbReference type="SAM" id="MobiDB-lite"/>
    </source>
</evidence>
<feature type="region of interest" description="Disordered" evidence="4">
    <location>
        <begin position="373"/>
        <end position="443"/>
    </location>
</feature>
<dbReference type="InterPro" id="IPR050936">
    <property type="entry name" value="AP-1-like"/>
</dbReference>
<feature type="coiled-coil region" evidence="3">
    <location>
        <begin position="444"/>
        <end position="474"/>
    </location>
</feature>
<proteinExistence type="predicted"/>
<dbReference type="Gene3D" id="1.20.5.170">
    <property type="match status" value="1"/>
</dbReference>
<dbReference type="PANTHER" id="PTHR40621">
    <property type="entry name" value="TRANSCRIPTION FACTOR KAPC-RELATED"/>
    <property type="match status" value="1"/>
</dbReference>
<feature type="region of interest" description="Disordered" evidence="4">
    <location>
        <begin position="169"/>
        <end position="212"/>
    </location>
</feature>
<keyword evidence="3" id="KW-0175">Coiled coil</keyword>
<dbReference type="PANTHER" id="PTHR40621:SF6">
    <property type="entry name" value="AP-1-LIKE TRANSCRIPTION FACTOR YAP1-RELATED"/>
    <property type="match status" value="1"/>
</dbReference>
<feature type="region of interest" description="Disordered" evidence="4">
    <location>
        <begin position="258"/>
        <end position="356"/>
    </location>
</feature>
<evidence type="ECO:0000313" key="7">
    <source>
        <dbReference type="Proteomes" id="UP001194696"/>
    </source>
</evidence>
<comment type="caution">
    <text evidence="6">The sequence shown here is derived from an EMBL/GenBank/DDBJ whole genome shotgun (WGS) entry which is preliminary data.</text>
</comment>
<dbReference type="Proteomes" id="UP001194696">
    <property type="component" value="Unassembled WGS sequence"/>
</dbReference>
<dbReference type="InterPro" id="IPR004827">
    <property type="entry name" value="bZIP"/>
</dbReference>
<feature type="compositionally biased region" description="Low complexity" evidence="4">
    <location>
        <begin position="195"/>
        <end position="209"/>
    </location>
</feature>
<evidence type="ECO:0000256" key="1">
    <source>
        <dbReference type="ARBA" id="ARBA00004123"/>
    </source>
</evidence>
<feature type="compositionally biased region" description="Low complexity" evidence="4">
    <location>
        <begin position="317"/>
        <end position="327"/>
    </location>
</feature>
<comment type="subcellular location">
    <subcellularLocation>
        <location evidence="1">Nucleus</location>
    </subcellularLocation>
</comment>
<feature type="compositionally biased region" description="Low complexity" evidence="4">
    <location>
        <begin position="177"/>
        <end position="189"/>
    </location>
</feature>
<dbReference type="InterPro" id="IPR046347">
    <property type="entry name" value="bZIP_sf"/>
</dbReference>
<evidence type="ECO:0000313" key="6">
    <source>
        <dbReference type="EMBL" id="KAG0288054.1"/>
    </source>
</evidence>
<protein>
    <recommendedName>
        <fullName evidence="5">BZIP domain-containing protein</fullName>
    </recommendedName>
</protein>
<accession>A0ABQ7JZZ2</accession>
<feature type="compositionally biased region" description="Polar residues" evidence="4">
    <location>
        <begin position="271"/>
        <end position="285"/>
    </location>
</feature>
<feature type="domain" description="BZIP" evidence="5">
    <location>
        <begin position="431"/>
        <end position="446"/>
    </location>
</feature>
<keyword evidence="7" id="KW-1185">Reference proteome</keyword>
<keyword evidence="2" id="KW-0539">Nucleus</keyword>
<feature type="compositionally biased region" description="Low complexity" evidence="4">
    <location>
        <begin position="44"/>
        <end position="53"/>
    </location>
</feature>
<evidence type="ECO:0000256" key="2">
    <source>
        <dbReference type="ARBA" id="ARBA00023242"/>
    </source>
</evidence>
<feature type="compositionally biased region" description="Low complexity" evidence="4">
    <location>
        <begin position="401"/>
        <end position="418"/>
    </location>
</feature>
<feature type="compositionally biased region" description="Basic residues" evidence="4">
    <location>
        <begin position="561"/>
        <end position="570"/>
    </location>
</feature>
<feature type="compositionally biased region" description="Low complexity" evidence="4">
    <location>
        <begin position="286"/>
        <end position="308"/>
    </location>
</feature>
<evidence type="ECO:0000259" key="5">
    <source>
        <dbReference type="PROSITE" id="PS00036"/>
    </source>
</evidence>
<reference evidence="6 7" key="1">
    <citation type="journal article" date="2020" name="Fungal Divers.">
        <title>Resolving the Mortierellaceae phylogeny through synthesis of multi-gene phylogenetics and phylogenomics.</title>
        <authorList>
            <person name="Vandepol N."/>
            <person name="Liber J."/>
            <person name="Desiro A."/>
            <person name="Na H."/>
            <person name="Kennedy M."/>
            <person name="Barry K."/>
            <person name="Grigoriev I.V."/>
            <person name="Miller A.N."/>
            <person name="O'Donnell K."/>
            <person name="Stajich J.E."/>
            <person name="Bonito G."/>
        </authorList>
    </citation>
    <scope>NUCLEOTIDE SEQUENCE [LARGE SCALE GENOMIC DNA]</scope>
    <source>
        <strain evidence="6 7">AD045</strain>
    </source>
</reference>